<dbReference type="InterPro" id="IPR045864">
    <property type="entry name" value="aa-tRNA-synth_II/BPL/LPL"/>
</dbReference>
<dbReference type="AlphaFoldDB" id="A0A284S701"/>
<feature type="domain" description="BPL/LPL catalytic" evidence="2">
    <location>
        <begin position="1"/>
        <end position="145"/>
    </location>
</feature>
<proteinExistence type="predicted"/>
<dbReference type="OrthoDB" id="10250105at2759"/>
<keyword evidence="1" id="KW-0812">Transmembrane</keyword>
<dbReference type="InterPro" id="IPR004143">
    <property type="entry name" value="BPL_LPL_catalytic"/>
</dbReference>
<keyword evidence="4" id="KW-1185">Reference proteome</keyword>
<dbReference type="GO" id="GO:0004077">
    <property type="term" value="F:biotin--[biotin carboxyl-carrier protein] ligase activity"/>
    <property type="evidence" value="ECO:0007669"/>
    <property type="project" value="TreeGrafter"/>
</dbReference>
<protein>
    <recommendedName>
        <fullName evidence="2">BPL/LPL catalytic domain-containing protein</fullName>
    </recommendedName>
</protein>
<accession>A0A284S701</accession>
<keyword evidence="1" id="KW-1133">Transmembrane helix</keyword>
<sequence>MPPQSCSLIPVDLAILGIPAFFAALPTPYLSLASCQLAGRGRGSNIGLSLAGCLQFSLLLRVSLPPLPANKLVFVQYLFALAVTEAYRDENVLGRRGESVLIKWPNDFYAVFGPGEGKKKIGGILVSMNFSEGKCDTIIDMSTRL</sequence>
<dbReference type="Pfam" id="PF03099">
    <property type="entry name" value="BPL_LplA_LipB"/>
    <property type="match status" value="1"/>
</dbReference>
<gene>
    <name evidence="3" type="ORF">ARMOST_20321</name>
</gene>
<reference evidence="4" key="1">
    <citation type="journal article" date="2017" name="Nat. Ecol. Evol.">
        <title>Genome expansion and lineage-specific genetic innovations in the forest pathogenic fungi Armillaria.</title>
        <authorList>
            <person name="Sipos G."/>
            <person name="Prasanna A.N."/>
            <person name="Walter M.C."/>
            <person name="O'Connor E."/>
            <person name="Balint B."/>
            <person name="Krizsan K."/>
            <person name="Kiss B."/>
            <person name="Hess J."/>
            <person name="Varga T."/>
            <person name="Slot J."/>
            <person name="Riley R."/>
            <person name="Boka B."/>
            <person name="Rigling D."/>
            <person name="Barry K."/>
            <person name="Lee J."/>
            <person name="Mihaltcheva S."/>
            <person name="LaButti K."/>
            <person name="Lipzen A."/>
            <person name="Waldron R."/>
            <person name="Moloney N.M."/>
            <person name="Sperisen C."/>
            <person name="Kredics L."/>
            <person name="Vagvoelgyi C."/>
            <person name="Patrignani A."/>
            <person name="Fitzpatrick D."/>
            <person name="Nagy I."/>
            <person name="Doyle S."/>
            <person name="Anderson J.B."/>
            <person name="Grigoriev I.V."/>
            <person name="Gueldener U."/>
            <person name="Muensterkoetter M."/>
            <person name="Nagy L.G."/>
        </authorList>
    </citation>
    <scope>NUCLEOTIDE SEQUENCE [LARGE SCALE GENOMIC DNA]</scope>
    <source>
        <strain evidence="4">C18/9</strain>
    </source>
</reference>
<evidence type="ECO:0000256" key="1">
    <source>
        <dbReference type="SAM" id="Phobius"/>
    </source>
</evidence>
<dbReference type="SUPFAM" id="SSF55681">
    <property type="entry name" value="Class II aaRS and biotin synthetases"/>
    <property type="match status" value="1"/>
</dbReference>
<dbReference type="Proteomes" id="UP000219338">
    <property type="component" value="Unassembled WGS sequence"/>
</dbReference>
<evidence type="ECO:0000313" key="3">
    <source>
        <dbReference type="EMBL" id="SJL16792.1"/>
    </source>
</evidence>
<dbReference type="Gene3D" id="3.30.930.10">
    <property type="entry name" value="Bira Bifunctional Protein, Domain 2"/>
    <property type="match status" value="1"/>
</dbReference>
<evidence type="ECO:0000259" key="2">
    <source>
        <dbReference type="PROSITE" id="PS51733"/>
    </source>
</evidence>
<organism evidence="3 4">
    <name type="scientific">Armillaria ostoyae</name>
    <name type="common">Armillaria root rot fungus</name>
    <dbReference type="NCBI Taxonomy" id="47428"/>
    <lineage>
        <taxon>Eukaryota</taxon>
        <taxon>Fungi</taxon>
        <taxon>Dikarya</taxon>
        <taxon>Basidiomycota</taxon>
        <taxon>Agaricomycotina</taxon>
        <taxon>Agaricomycetes</taxon>
        <taxon>Agaricomycetidae</taxon>
        <taxon>Agaricales</taxon>
        <taxon>Marasmiineae</taxon>
        <taxon>Physalacriaceae</taxon>
        <taxon>Armillaria</taxon>
    </lineage>
</organism>
<keyword evidence="1" id="KW-0472">Membrane</keyword>
<dbReference type="PANTHER" id="PTHR12835">
    <property type="entry name" value="BIOTIN PROTEIN LIGASE"/>
    <property type="match status" value="1"/>
</dbReference>
<name>A0A284S701_ARMOS</name>
<evidence type="ECO:0000313" key="4">
    <source>
        <dbReference type="Proteomes" id="UP000219338"/>
    </source>
</evidence>
<feature type="transmembrane region" description="Helical" evidence="1">
    <location>
        <begin position="13"/>
        <end position="32"/>
    </location>
</feature>
<dbReference type="PROSITE" id="PS51733">
    <property type="entry name" value="BPL_LPL_CATALYTIC"/>
    <property type="match status" value="1"/>
</dbReference>
<dbReference type="GO" id="GO:0005737">
    <property type="term" value="C:cytoplasm"/>
    <property type="evidence" value="ECO:0007669"/>
    <property type="project" value="TreeGrafter"/>
</dbReference>
<dbReference type="STRING" id="47428.A0A284S701"/>
<dbReference type="EMBL" id="FUEG01000038">
    <property type="protein sequence ID" value="SJL16792.1"/>
    <property type="molecule type" value="Genomic_DNA"/>
</dbReference>
<dbReference type="PANTHER" id="PTHR12835:SF5">
    <property type="entry name" value="BIOTIN--PROTEIN LIGASE"/>
    <property type="match status" value="1"/>
</dbReference>